<evidence type="ECO:0000256" key="5">
    <source>
        <dbReference type="SAM" id="Coils"/>
    </source>
</evidence>
<dbReference type="PANTHER" id="PTHR25465">
    <property type="entry name" value="B-BOX DOMAIN CONTAINING"/>
    <property type="match status" value="1"/>
</dbReference>
<dbReference type="AlphaFoldDB" id="A0AAE0USX8"/>
<dbReference type="InterPro" id="IPR017907">
    <property type="entry name" value="Znf_RING_CS"/>
</dbReference>
<dbReference type="Pfam" id="PF15227">
    <property type="entry name" value="zf-C3HC4_4"/>
    <property type="match status" value="1"/>
</dbReference>
<feature type="coiled-coil region" evidence="5">
    <location>
        <begin position="265"/>
        <end position="302"/>
    </location>
</feature>
<dbReference type="Pfam" id="PF25600">
    <property type="entry name" value="TRIM_CC"/>
    <property type="match status" value="1"/>
</dbReference>
<accession>A0AAE0USX8</accession>
<feature type="domain" description="RING-type" evidence="6">
    <location>
        <begin position="15"/>
        <end position="58"/>
    </location>
</feature>
<keyword evidence="5" id="KW-0175">Coiled coil</keyword>
<evidence type="ECO:0008006" key="10">
    <source>
        <dbReference type="Google" id="ProtNLM"/>
    </source>
</evidence>
<dbReference type="Gene3D" id="3.30.160.60">
    <property type="entry name" value="Classic Zinc Finger"/>
    <property type="match status" value="1"/>
</dbReference>
<evidence type="ECO:0000256" key="4">
    <source>
        <dbReference type="PROSITE-ProRule" id="PRU00024"/>
    </source>
</evidence>
<dbReference type="PROSITE" id="PS50089">
    <property type="entry name" value="ZF_RING_2"/>
    <property type="match status" value="1"/>
</dbReference>
<dbReference type="Gene3D" id="3.30.40.10">
    <property type="entry name" value="Zinc/RING finger domain, C3HC4 (zinc finger)"/>
    <property type="match status" value="1"/>
</dbReference>
<feature type="domain" description="B box-type" evidence="7">
    <location>
        <begin position="152"/>
        <end position="192"/>
    </location>
</feature>
<sequence>MAETSISVAQDYFTCSICLNLLNEPVTTPCGHSFCMVCINSFWDELDQKKSYSCPQCRETFAPRPVLRKSNVLTGITDQLQKIDQQTSLGDALDFISLESQDVECDSCIGVKEKAVKSCLTCLASYCETHVQPHHESPAFKKHTLISALSNLQEKMCAQHNKLLEVFCRKDQRVICSQCSVDKHSDHDTVPVQDEWMEKKKYFEDLQQKYHNSLESREEKLLELKEVTEAYKNSVQEAMKDSEKIFAELLVSIEKRQSEVTEMFRAQEKAELAQAAGVQQQLEQEIADVKKRQTELEKLSQTSGYIHFLQRFQFLSPKLQTPDSFKVTFNKQWSFENFKKSILQLKEEVEDFCKERVEKVSENGENIERYFVHKYTFCITKNMGTHFPEEWRFL</sequence>
<keyword evidence="9" id="KW-1185">Reference proteome</keyword>
<evidence type="ECO:0000256" key="3">
    <source>
        <dbReference type="ARBA" id="ARBA00022833"/>
    </source>
</evidence>
<evidence type="ECO:0000256" key="2">
    <source>
        <dbReference type="ARBA" id="ARBA00022771"/>
    </source>
</evidence>
<dbReference type="GO" id="GO:0008270">
    <property type="term" value="F:zinc ion binding"/>
    <property type="evidence" value="ECO:0007669"/>
    <property type="project" value="UniProtKB-KW"/>
</dbReference>
<dbReference type="CDD" id="cd19769">
    <property type="entry name" value="Bbox2_TRIM16-like"/>
    <property type="match status" value="1"/>
</dbReference>
<dbReference type="Pfam" id="PF00643">
    <property type="entry name" value="zf-B_box"/>
    <property type="match status" value="1"/>
</dbReference>
<dbReference type="InterPro" id="IPR058030">
    <property type="entry name" value="TRIM8/14/16/25/29/45/65_CC"/>
</dbReference>
<keyword evidence="3" id="KW-0862">Zinc</keyword>
<dbReference type="InterPro" id="IPR051051">
    <property type="entry name" value="E3_ubiq-ligase_TRIM/RNF"/>
</dbReference>
<dbReference type="InterPro" id="IPR013083">
    <property type="entry name" value="Znf_RING/FYVE/PHD"/>
</dbReference>
<name>A0AAE0USX8_9TELE</name>
<keyword evidence="2 4" id="KW-0863">Zinc-finger</keyword>
<dbReference type="PANTHER" id="PTHR25465:SF5">
    <property type="entry name" value="E3 UBIQUITIN_ISG15 LIGASE TRIM25-RELATED"/>
    <property type="match status" value="1"/>
</dbReference>
<dbReference type="Proteomes" id="UP001274896">
    <property type="component" value="Unassembled WGS sequence"/>
</dbReference>
<dbReference type="Gene3D" id="4.10.830.40">
    <property type="match status" value="1"/>
</dbReference>
<organism evidence="8 9">
    <name type="scientific">Hemibagrus guttatus</name>
    <dbReference type="NCBI Taxonomy" id="175788"/>
    <lineage>
        <taxon>Eukaryota</taxon>
        <taxon>Metazoa</taxon>
        <taxon>Chordata</taxon>
        <taxon>Craniata</taxon>
        <taxon>Vertebrata</taxon>
        <taxon>Euteleostomi</taxon>
        <taxon>Actinopterygii</taxon>
        <taxon>Neopterygii</taxon>
        <taxon>Teleostei</taxon>
        <taxon>Ostariophysi</taxon>
        <taxon>Siluriformes</taxon>
        <taxon>Bagridae</taxon>
        <taxon>Hemibagrus</taxon>
    </lineage>
</organism>
<dbReference type="SUPFAM" id="SSF57845">
    <property type="entry name" value="B-box zinc-binding domain"/>
    <property type="match status" value="1"/>
</dbReference>
<evidence type="ECO:0000259" key="6">
    <source>
        <dbReference type="PROSITE" id="PS50089"/>
    </source>
</evidence>
<dbReference type="SUPFAM" id="SSF57850">
    <property type="entry name" value="RING/U-box"/>
    <property type="match status" value="1"/>
</dbReference>
<evidence type="ECO:0000256" key="1">
    <source>
        <dbReference type="ARBA" id="ARBA00022723"/>
    </source>
</evidence>
<dbReference type="InterPro" id="IPR001841">
    <property type="entry name" value="Znf_RING"/>
</dbReference>
<dbReference type="InterPro" id="IPR000315">
    <property type="entry name" value="Znf_B-box"/>
</dbReference>
<proteinExistence type="predicted"/>
<dbReference type="PROSITE" id="PS50119">
    <property type="entry name" value="ZF_BBOX"/>
    <property type="match status" value="1"/>
</dbReference>
<reference evidence="8" key="1">
    <citation type="submission" date="2023-06" db="EMBL/GenBank/DDBJ databases">
        <title>Male Hemibagrus guttatus genome.</title>
        <authorList>
            <person name="Bian C."/>
        </authorList>
    </citation>
    <scope>NUCLEOTIDE SEQUENCE</scope>
    <source>
        <strain evidence="8">Male_cb2023</strain>
        <tissue evidence="8">Muscle</tissue>
    </source>
</reference>
<dbReference type="SMART" id="SM00184">
    <property type="entry name" value="RING"/>
    <property type="match status" value="1"/>
</dbReference>
<evidence type="ECO:0000259" key="7">
    <source>
        <dbReference type="PROSITE" id="PS50119"/>
    </source>
</evidence>
<evidence type="ECO:0000313" key="9">
    <source>
        <dbReference type="Proteomes" id="UP001274896"/>
    </source>
</evidence>
<keyword evidence="1" id="KW-0479">Metal-binding</keyword>
<protein>
    <recommendedName>
        <fullName evidence="10">E3 ubiquitin/ISG15 ligase TRIM25-like</fullName>
    </recommendedName>
</protein>
<comment type="caution">
    <text evidence="8">The sequence shown here is derived from an EMBL/GenBank/DDBJ whole genome shotgun (WGS) entry which is preliminary data.</text>
</comment>
<dbReference type="SMART" id="SM00336">
    <property type="entry name" value="BBOX"/>
    <property type="match status" value="1"/>
</dbReference>
<evidence type="ECO:0000313" key="8">
    <source>
        <dbReference type="EMBL" id="KAK3516495.1"/>
    </source>
</evidence>
<dbReference type="EMBL" id="JAUCMX010000019">
    <property type="protein sequence ID" value="KAK3516495.1"/>
    <property type="molecule type" value="Genomic_DNA"/>
</dbReference>
<gene>
    <name evidence="8" type="ORF">QTP70_019884</name>
</gene>
<dbReference type="PROSITE" id="PS00518">
    <property type="entry name" value="ZF_RING_1"/>
    <property type="match status" value="1"/>
</dbReference>